<dbReference type="GO" id="GO:0003677">
    <property type="term" value="F:DNA binding"/>
    <property type="evidence" value="ECO:0007669"/>
    <property type="project" value="InterPro"/>
</dbReference>
<dbReference type="InterPro" id="IPR052345">
    <property type="entry name" value="Rad_response_metalloprotease"/>
</dbReference>
<name>A0A1Y6BFA6_9PROT</name>
<dbReference type="InterPro" id="IPR001387">
    <property type="entry name" value="Cro/C1-type_HTH"/>
</dbReference>
<feature type="domain" description="HTH cro/C1-type" evidence="2">
    <location>
        <begin position="8"/>
        <end position="62"/>
    </location>
</feature>
<comment type="similarity">
    <text evidence="1">Belongs to the short-chain fatty acyl-CoA assimilation regulator (ScfR) family.</text>
</comment>
<dbReference type="Pfam" id="PF06114">
    <property type="entry name" value="Peptidase_M78"/>
    <property type="match status" value="1"/>
</dbReference>
<evidence type="ECO:0000256" key="1">
    <source>
        <dbReference type="ARBA" id="ARBA00007227"/>
    </source>
</evidence>
<reference evidence="3 4" key="1">
    <citation type="submission" date="2017-04" db="EMBL/GenBank/DDBJ databases">
        <authorList>
            <person name="Afonso C.L."/>
            <person name="Miller P.J."/>
            <person name="Scott M.A."/>
            <person name="Spackman E."/>
            <person name="Goraichik I."/>
            <person name="Dimitrov K.M."/>
            <person name="Suarez D.L."/>
            <person name="Swayne D.E."/>
        </authorList>
    </citation>
    <scope>NUCLEOTIDE SEQUENCE [LARGE SCALE GENOMIC DNA]</scope>
    <source>
        <strain evidence="3 4">USBA 355</strain>
    </source>
</reference>
<accession>A0A1Y6BFA6</accession>
<evidence type="ECO:0000313" key="3">
    <source>
        <dbReference type="EMBL" id="SMF04747.1"/>
    </source>
</evidence>
<dbReference type="STRING" id="560819.SAMN05428998_103222"/>
<dbReference type="InterPro" id="IPR010982">
    <property type="entry name" value="Lambda_DNA-bd_dom_sf"/>
</dbReference>
<dbReference type="PANTHER" id="PTHR43236:SF1">
    <property type="entry name" value="BLL7220 PROTEIN"/>
    <property type="match status" value="1"/>
</dbReference>
<gene>
    <name evidence="3" type="ORF">SAMN05428998_103222</name>
</gene>
<dbReference type="PANTHER" id="PTHR43236">
    <property type="entry name" value="ANTITOXIN HIGA1"/>
    <property type="match status" value="1"/>
</dbReference>
<evidence type="ECO:0000259" key="2">
    <source>
        <dbReference type="PROSITE" id="PS50943"/>
    </source>
</evidence>
<protein>
    <submittedName>
        <fullName evidence="3">Zn-dependent peptidase ImmA, M78 family</fullName>
    </submittedName>
</protein>
<dbReference type="AlphaFoldDB" id="A0A1Y6BFA6"/>
<dbReference type="Gene3D" id="1.10.10.2910">
    <property type="match status" value="1"/>
</dbReference>
<dbReference type="EMBL" id="FWZX01000003">
    <property type="protein sequence ID" value="SMF04747.1"/>
    <property type="molecule type" value="Genomic_DNA"/>
</dbReference>
<dbReference type="PROSITE" id="PS50943">
    <property type="entry name" value="HTH_CROC1"/>
    <property type="match status" value="1"/>
</dbReference>
<dbReference type="SUPFAM" id="SSF47413">
    <property type="entry name" value="lambda repressor-like DNA-binding domains"/>
    <property type="match status" value="1"/>
</dbReference>
<dbReference type="Proteomes" id="UP000192917">
    <property type="component" value="Unassembled WGS sequence"/>
</dbReference>
<evidence type="ECO:0000313" key="4">
    <source>
        <dbReference type="Proteomes" id="UP000192917"/>
    </source>
</evidence>
<proteinExistence type="inferred from homology"/>
<dbReference type="InterPro" id="IPR010359">
    <property type="entry name" value="IrrE_HExxH"/>
</dbReference>
<organism evidence="3 4">
    <name type="scientific">Tistlia consotensis USBA 355</name>
    <dbReference type="NCBI Taxonomy" id="560819"/>
    <lineage>
        <taxon>Bacteria</taxon>
        <taxon>Pseudomonadati</taxon>
        <taxon>Pseudomonadota</taxon>
        <taxon>Alphaproteobacteria</taxon>
        <taxon>Rhodospirillales</taxon>
        <taxon>Rhodovibrionaceae</taxon>
        <taxon>Tistlia</taxon>
    </lineage>
</organism>
<keyword evidence="4" id="KW-1185">Reference proteome</keyword>
<dbReference type="CDD" id="cd00093">
    <property type="entry name" value="HTH_XRE"/>
    <property type="match status" value="1"/>
</dbReference>
<sequence>MRFNPSRLSIARRRRLLNKKGFAELAGVAQHTVVRCEKGLTEPTAENVDAFSRALAFPTSFFFGPDLDEPESASFRSQTSMSAAIRDASLAAGAIGFMLSDWVEDRFNLPEIQVPDLHLYDPERAARVLREEWRLGEKPISNMIHLLESKGVRVFSLAENTVKVNAYSLWRRDKPYMFLNTYKSAESSRFDAAHELGHLVLHQDGGCVGRKAESEANQFASAFLMPSADVMAVLPRAQYLPQILRAKLRWRVSLAALNFRLHKLGITSDWKYRDFCIEIATKGYNKSEPHPIERESSVVWQKVLQNLWAHKMTPGHVARELAVPESEISGLIFGVIASQAVPVERTRPVAVVNNER</sequence>
<dbReference type="Gene3D" id="1.10.260.40">
    <property type="entry name" value="lambda repressor-like DNA-binding domains"/>
    <property type="match status" value="1"/>
</dbReference>